<organism evidence="2 3">
    <name type="scientific">Thermaerobacillus caldiproteolyticus</name>
    <dbReference type="NCBI Taxonomy" id="247480"/>
    <lineage>
        <taxon>Bacteria</taxon>
        <taxon>Bacillati</taxon>
        <taxon>Bacillota</taxon>
        <taxon>Bacilli</taxon>
        <taxon>Bacillales</taxon>
        <taxon>Anoxybacillaceae</taxon>
        <taxon>Thermaerobacillus</taxon>
    </lineage>
</organism>
<dbReference type="RefSeq" id="WP_220129582.1">
    <property type="nucleotide sequence ID" value="NZ_CP064060.1"/>
</dbReference>
<dbReference type="InterPro" id="IPR012347">
    <property type="entry name" value="Ferritin-like"/>
</dbReference>
<dbReference type="GO" id="GO:0046872">
    <property type="term" value="F:metal ion binding"/>
    <property type="evidence" value="ECO:0007669"/>
    <property type="project" value="InterPro"/>
</dbReference>
<sequence length="164" mass="19548">MYHYHQIYGYNPYSTYYSVQQNSFLERNHGGKSQRVFRAILDAIKSEAAAIDFYTRLIRLAPNAQHQNDIRHALEDEKIHLKQFTELYINLTGQQPVYNVEKTTFHSYEEGLKIAYKDELEAYEEYRNSYLLTQDPLIRDVFFKAFTDEIEHAIRFGFLILKPH</sequence>
<reference evidence="2 3" key="1">
    <citation type="submission" date="2020-07" db="EMBL/GenBank/DDBJ databases">
        <title>Genomic Encyclopedia of Type Strains, Phase IV (KMG-IV): sequencing the most valuable type-strain genomes for metagenomic binning, comparative biology and taxonomic classification.</title>
        <authorList>
            <person name="Goeker M."/>
        </authorList>
    </citation>
    <scope>NUCLEOTIDE SEQUENCE [LARGE SCALE GENOMIC DNA]</scope>
    <source>
        <strain evidence="2 3">DSM 15730</strain>
    </source>
</reference>
<dbReference type="SUPFAM" id="SSF47240">
    <property type="entry name" value="Ferritin-like"/>
    <property type="match status" value="1"/>
</dbReference>
<feature type="domain" description="Rubrerythrin diiron-binding" evidence="1">
    <location>
        <begin position="42"/>
        <end position="156"/>
    </location>
</feature>
<keyword evidence="3" id="KW-1185">Reference proteome</keyword>
<dbReference type="InterPro" id="IPR003251">
    <property type="entry name" value="Rr_diiron-bd_dom"/>
</dbReference>
<gene>
    <name evidence="2" type="ORF">HNR31_003413</name>
</gene>
<accession>A0A7W0C0B9</accession>
<dbReference type="AlphaFoldDB" id="A0A7W0C0B9"/>
<evidence type="ECO:0000313" key="3">
    <source>
        <dbReference type="Proteomes" id="UP000523087"/>
    </source>
</evidence>
<comment type="caution">
    <text evidence="2">The sequence shown here is derived from an EMBL/GenBank/DDBJ whole genome shotgun (WGS) entry which is preliminary data.</text>
</comment>
<dbReference type="CDD" id="cd00657">
    <property type="entry name" value="Ferritin_like"/>
    <property type="match status" value="1"/>
</dbReference>
<evidence type="ECO:0000259" key="1">
    <source>
        <dbReference type="Pfam" id="PF02915"/>
    </source>
</evidence>
<evidence type="ECO:0000313" key="2">
    <source>
        <dbReference type="EMBL" id="MBA2876595.1"/>
    </source>
</evidence>
<protein>
    <submittedName>
        <fullName evidence="2">Rubrerythrin</fullName>
    </submittedName>
</protein>
<dbReference type="Gene3D" id="1.20.1260.10">
    <property type="match status" value="1"/>
</dbReference>
<dbReference type="Proteomes" id="UP000523087">
    <property type="component" value="Unassembled WGS sequence"/>
</dbReference>
<dbReference type="InterPro" id="IPR009078">
    <property type="entry name" value="Ferritin-like_SF"/>
</dbReference>
<proteinExistence type="predicted"/>
<name>A0A7W0C0B9_9BACL</name>
<dbReference type="GO" id="GO:0016491">
    <property type="term" value="F:oxidoreductase activity"/>
    <property type="evidence" value="ECO:0007669"/>
    <property type="project" value="InterPro"/>
</dbReference>
<dbReference type="Pfam" id="PF02915">
    <property type="entry name" value="Rubrerythrin"/>
    <property type="match status" value="1"/>
</dbReference>
<dbReference type="EMBL" id="JACDUT010000014">
    <property type="protein sequence ID" value="MBA2876595.1"/>
    <property type="molecule type" value="Genomic_DNA"/>
</dbReference>